<dbReference type="Proteomes" id="UP000708208">
    <property type="component" value="Unassembled WGS sequence"/>
</dbReference>
<feature type="compositionally biased region" description="Basic and acidic residues" evidence="8">
    <location>
        <begin position="398"/>
        <end position="408"/>
    </location>
</feature>
<dbReference type="PROSITE" id="PS50135">
    <property type="entry name" value="ZF_ZZ_2"/>
    <property type="match status" value="1"/>
</dbReference>
<keyword evidence="11" id="KW-1185">Reference proteome</keyword>
<feature type="region of interest" description="Disordered" evidence="8">
    <location>
        <begin position="298"/>
        <end position="329"/>
    </location>
</feature>
<keyword evidence="5 7" id="KW-0863">Zinc-finger</keyword>
<dbReference type="GO" id="GO:0099536">
    <property type="term" value="P:synaptic signaling"/>
    <property type="evidence" value="ECO:0007669"/>
    <property type="project" value="TreeGrafter"/>
</dbReference>
<dbReference type="Pfam" id="PF05605">
    <property type="entry name" value="zf-Di19"/>
    <property type="match status" value="1"/>
</dbReference>
<feature type="domain" description="ZZ-type" evidence="9">
    <location>
        <begin position="88"/>
        <end position="144"/>
    </location>
</feature>
<reference evidence="10" key="1">
    <citation type="submission" date="2021-06" db="EMBL/GenBank/DDBJ databases">
        <authorList>
            <person name="Hodson N. C."/>
            <person name="Mongue J. A."/>
            <person name="Jaron S. K."/>
        </authorList>
    </citation>
    <scope>NUCLEOTIDE SEQUENCE</scope>
</reference>
<dbReference type="SMART" id="SM00291">
    <property type="entry name" value="ZnF_ZZ"/>
    <property type="match status" value="1"/>
</dbReference>
<evidence type="ECO:0000259" key="9">
    <source>
        <dbReference type="PROSITE" id="PS50135"/>
    </source>
</evidence>
<dbReference type="PANTHER" id="PTHR12268">
    <property type="entry name" value="E3 UBIQUITIN-PROTEIN LIGASE KCMF1"/>
    <property type="match status" value="1"/>
</dbReference>
<feature type="compositionally biased region" description="Low complexity" evidence="8">
    <location>
        <begin position="301"/>
        <end position="321"/>
    </location>
</feature>
<evidence type="ECO:0000256" key="4">
    <source>
        <dbReference type="ARBA" id="ARBA00022723"/>
    </source>
</evidence>
<dbReference type="OrthoDB" id="7873042at2759"/>
<dbReference type="GO" id="GO:0045202">
    <property type="term" value="C:synapse"/>
    <property type="evidence" value="ECO:0007669"/>
    <property type="project" value="GOC"/>
</dbReference>
<dbReference type="CDD" id="cd02338">
    <property type="entry name" value="ZZ_PCMF_like"/>
    <property type="match status" value="1"/>
</dbReference>
<feature type="region of interest" description="Disordered" evidence="8">
    <location>
        <begin position="396"/>
        <end position="420"/>
    </location>
</feature>
<dbReference type="EMBL" id="CAJVCH010570013">
    <property type="protein sequence ID" value="CAG7833771.1"/>
    <property type="molecule type" value="Genomic_DNA"/>
</dbReference>
<dbReference type="PROSITE" id="PS01357">
    <property type="entry name" value="ZF_ZZ_1"/>
    <property type="match status" value="1"/>
</dbReference>
<dbReference type="AlphaFoldDB" id="A0A8J2LLZ7"/>
<feature type="region of interest" description="Disordered" evidence="8">
    <location>
        <begin position="222"/>
        <end position="270"/>
    </location>
</feature>
<organism evidence="10 11">
    <name type="scientific">Allacma fusca</name>
    <dbReference type="NCBI Taxonomy" id="39272"/>
    <lineage>
        <taxon>Eukaryota</taxon>
        <taxon>Metazoa</taxon>
        <taxon>Ecdysozoa</taxon>
        <taxon>Arthropoda</taxon>
        <taxon>Hexapoda</taxon>
        <taxon>Collembola</taxon>
        <taxon>Symphypleona</taxon>
        <taxon>Sminthuridae</taxon>
        <taxon>Allacma</taxon>
    </lineage>
</organism>
<comment type="caution">
    <text evidence="10">The sequence shown here is derived from an EMBL/GenBank/DDBJ whole genome shotgun (WGS) entry which is preliminary data.</text>
</comment>
<dbReference type="InterPro" id="IPR000433">
    <property type="entry name" value="Znf_ZZ"/>
</dbReference>
<evidence type="ECO:0000256" key="8">
    <source>
        <dbReference type="SAM" id="MobiDB-lite"/>
    </source>
</evidence>
<gene>
    <name evidence="10" type="ORF">AFUS01_LOCUS43351</name>
</gene>
<keyword evidence="3" id="KW-0808">Transferase</keyword>
<comment type="catalytic activity">
    <reaction evidence="1">
        <text>S-ubiquitinyl-[E2 ubiquitin-conjugating enzyme]-L-cysteine + [acceptor protein]-L-lysine = [E2 ubiquitin-conjugating enzyme]-L-cysteine + N(6)-ubiquitinyl-[acceptor protein]-L-lysine.</text>
        <dbReference type="EC" id="2.3.2.27"/>
    </reaction>
</comment>
<evidence type="ECO:0000256" key="1">
    <source>
        <dbReference type="ARBA" id="ARBA00000900"/>
    </source>
</evidence>
<name>A0A8J2LLZ7_9HEXA</name>
<keyword evidence="6" id="KW-0862">Zinc</keyword>
<dbReference type="PANTHER" id="PTHR12268:SF13">
    <property type="entry name" value="E3 UBIQUITIN-PROTEIN LIGASE KCMF1"/>
    <property type="match status" value="1"/>
</dbReference>
<evidence type="ECO:0000256" key="2">
    <source>
        <dbReference type="ARBA" id="ARBA00012483"/>
    </source>
</evidence>
<dbReference type="InterPro" id="IPR050774">
    <property type="entry name" value="KCMF1/Dystrophin"/>
</dbReference>
<dbReference type="GO" id="GO:0061630">
    <property type="term" value="F:ubiquitin protein ligase activity"/>
    <property type="evidence" value="ECO:0007669"/>
    <property type="project" value="UniProtKB-EC"/>
</dbReference>
<evidence type="ECO:0000256" key="5">
    <source>
        <dbReference type="ARBA" id="ARBA00022771"/>
    </source>
</evidence>
<proteinExistence type="predicted"/>
<evidence type="ECO:0000313" key="11">
    <source>
        <dbReference type="Proteomes" id="UP000708208"/>
    </source>
</evidence>
<evidence type="ECO:0000256" key="6">
    <source>
        <dbReference type="ARBA" id="ARBA00022833"/>
    </source>
</evidence>
<dbReference type="Pfam" id="PF00569">
    <property type="entry name" value="ZZ"/>
    <property type="match status" value="1"/>
</dbReference>
<evidence type="ECO:0000256" key="3">
    <source>
        <dbReference type="ARBA" id="ARBA00022679"/>
    </source>
</evidence>
<dbReference type="GO" id="GO:0005886">
    <property type="term" value="C:plasma membrane"/>
    <property type="evidence" value="ECO:0007669"/>
    <property type="project" value="TreeGrafter"/>
</dbReference>
<dbReference type="EC" id="2.3.2.27" evidence="2"/>
<evidence type="ECO:0000256" key="7">
    <source>
        <dbReference type="PROSITE-ProRule" id="PRU00228"/>
    </source>
</evidence>
<sequence length="420" mass="46361">MGDSRSGRSEEISENHCSKRCPADKAKIFEEIRRLLSKILELQVLTDGRLTYGRSVFFSSHHGLIITIDTCLVFGQLIAQLFIEMSRHEGVSCDGCLKSNFKGKRYKCLRCYDYDLCANCYESGAANSRHTPDHPVQCILSRSDYDLYYGGESSTDQAHSLTCPVCGRFGFTESELHSHVTAEHQNCNTEVVCPICASVPGGEPNLVTDDFTAHLTLEHRQQPHVQAEDAPSARHSLRRVQQPSRTLGVGRGRRPNMHFSSGGLSPSGAREVDPIAELLSQLSGVRRAAVPYDRLLHRHGASGQQSGSGQGSSASGSSRRSVFPPPPTNQAVILTETALQQSSITQEAGGTKLDKYQFLLDKCLDSQRRKDLNPDQSLFLQDLLLATMCAIPNNIPVHNEENKDKMEEDNTESSVKSRKT</sequence>
<evidence type="ECO:0000313" key="10">
    <source>
        <dbReference type="EMBL" id="CAG7833771.1"/>
    </source>
</evidence>
<dbReference type="GO" id="GO:0010646">
    <property type="term" value="P:regulation of cell communication"/>
    <property type="evidence" value="ECO:0007669"/>
    <property type="project" value="UniProtKB-ARBA"/>
</dbReference>
<protein>
    <recommendedName>
        <fullName evidence="2">RING-type E3 ubiquitin transferase</fullName>
        <ecNumber evidence="2">2.3.2.27</ecNumber>
    </recommendedName>
</protein>
<accession>A0A8J2LLZ7</accession>
<dbReference type="GO" id="GO:0008270">
    <property type="term" value="F:zinc ion binding"/>
    <property type="evidence" value="ECO:0007669"/>
    <property type="project" value="UniProtKB-KW"/>
</dbReference>
<keyword evidence="4" id="KW-0479">Metal-binding</keyword>
<dbReference type="InterPro" id="IPR008598">
    <property type="entry name" value="Di19_Zn-bd"/>
</dbReference>
<dbReference type="GO" id="GO:0023051">
    <property type="term" value="P:regulation of signaling"/>
    <property type="evidence" value="ECO:0007669"/>
    <property type="project" value="UniProtKB-ARBA"/>
</dbReference>